<dbReference type="InterPro" id="IPR001127">
    <property type="entry name" value="PTS_EIIA_1_perm"/>
</dbReference>
<dbReference type="FunFam" id="2.70.70.10:FF:000001">
    <property type="entry name" value="PTS system glucose-specific IIA component"/>
    <property type="match status" value="1"/>
</dbReference>
<protein>
    <recommendedName>
        <fullName evidence="14">PTS system sucrose-specific EIIBCA component</fullName>
        <ecNumber evidence="11">2.7.1.211</ecNumber>
    </recommendedName>
    <alternativeName>
        <fullName evidence="15">EIIBCA-Scr</fullName>
    </alternativeName>
</protein>
<feature type="domain" description="PTS EIIB type-1" evidence="19">
    <location>
        <begin position="3"/>
        <end position="86"/>
    </location>
</feature>
<feature type="transmembrane region" description="Helical" evidence="17">
    <location>
        <begin position="374"/>
        <end position="393"/>
    </location>
</feature>
<evidence type="ECO:0000256" key="17">
    <source>
        <dbReference type="SAM" id="Phobius"/>
    </source>
</evidence>
<dbReference type="Gene3D" id="3.30.1360.60">
    <property type="entry name" value="Glucose permease domain IIB"/>
    <property type="match status" value="1"/>
</dbReference>
<keyword evidence="10 17" id="KW-0472">Membrane</keyword>
<evidence type="ECO:0000256" key="3">
    <source>
        <dbReference type="ARBA" id="ARBA00022475"/>
    </source>
</evidence>
<feature type="domain" description="PTS EIIA type-1" evidence="18">
    <location>
        <begin position="507"/>
        <end position="611"/>
    </location>
</feature>
<dbReference type="GO" id="GO:0005886">
    <property type="term" value="C:plasma membrane"/>
    <property type="evidence" value="ECO:0007669"/>
    <property type="project" value="UniProtKB-SubCell"/>
</dbReference>
<keyword evidence="8" id="KW-0418">Kinase</keyword>
<dbReference type="InterPro" id="IPR011055">
    <property type="entry name" value="Dup_hybrid_motif"/>
</dbReference>
<keyword evidence="3" id="KW-1003">Cell membrane</keyword>
<keyword evidence="4" id="KW-0762">Sugar transport</keyword>
<feature type="transmembrane region" description="Helical" evidence="17">
    <location>
        <begin position="301"/>
        <end position="320"/>
    </location>
</feature>
<keyword evidence="6" id="KW-0598">Phosphotransferase system</keyword>
<dbReference type="PANTHER" id="PTHR30175:SF4">
    <property type="entry name" value="PTS SYSTEM TREHALOSE-SPECIFIC EIIBC COMPONENT"/>
    <property type="match status" value="1"/>
</dbReference>
<dbReference type="PROSITE" id="PS00371">
    <property type="entry name" value="PTS_EIIA_TYPE_1_HIS"/>
    <property type="match status" value="1"/>
</dbReference>
<dbReference type="InterPro" id="IPR018113">
    <property type="entry name" value="PTrfase_EIIB_Cys"/>
</dbReference>
<dbReference type="GO" id="GO:0016301">
    <property type="term" value="F:kinase activity"/>
    <property type="evidence" value="ECO:0007669"/>
    <property type="project" value="UniProtKB-KW"/>
</dbReference>
<proteinExistence type="predicted"/>
<evidence type="ECO:0000256" key="16">
    <source>
        <dbReference type="PROSITE-ProRule" id="PRU00421"/>
    </source>
</evidence>
<dbReference type="Proteomes" id="UP000231914">
    <property type="component" value="Unassembled WGS sequence"/>
</dbReference>
<dbReference type="EMBL" id="MKXG01000053">
    <property type="protein sequence ID" value="PJZ17095.1"/>
    <property type="molecule type" value="Genomic_DNA"/>
</dbReference>
<feature type="active site" description="Phosphocysteine intermediate; for EIIB activity" evidence="16">
    <location>
        <position position="25"/>
    </location>
</feature>
<keyword evidence="5 21" id="KW-0808">Transferase</keyword>
<keyword evidence="2" id="KW-0813">Transport</keyword>
<feature type="transmembrane region" description="Helical" evidence="17">
    <location>
        <begin position="440"/>
        <end position="462"/>
    </location>
</feature>
<reference evidence="21" key="2">
    <citation type="submission" date="2023-08" db="EMBL/GenBank/DDBJ databases">
        <title>Lactobacillus from the Female Urinary Tract.</title>
        <authorList>
            <person name="Stegman N."/>
            <person name="Jackson B."/>
            <person name="Steiling M."/>
            <person name="Sedano C."/>
            <person name="Wolfe A."/>
            <person name="Putonti C."/>
        </authorList>
    </citation>
    <scope>NUCLEOTIDE SEQUENCE</scope>
    <source>
        <strain evidence="21">UMB5661</strain>
    </source>
</reference>
<evidence type="ECO:0000313" key="23">
    <source>
        <dbReference type="Proteomes" id="UP000231914"/>
    </source>
</evidence>
<dbReference type="EC" id="2.7.1.211" evidence="11"/>
<evidence type="ECO:0000259" key="19">
    <source>
        <dbReference type="PROSITE" id="PS51098"/>
    </source>
</evidence>
<evidence type="ECO:0000256" key="6">
    <source>
        <dbReference type="ARBA" id="ARBA00022683"/>
    </source>
</evidence>
<dbReference type="Gene3D" id="2.70.70.10">
    <property type="entry name" value="Glucose Permease (Domain IIA)"/>
    <property type="match status" value="1"/>
</dbReference>
<comment type="subcellular location">
    <subcellularLocation>
        <location evidence="1">Cell membrane</location>
        <topology evidence="1">Multi-pass membrane protein</topology>
    </subcellularLocation>
</comment>
<name>A0A2M9WNU0_9LACO</name>
<evidence type="ECO:0000256" key="5">
    <source>
        <dbReference type="ARBA" id="ARBA00022679"/>
    </source>
</evidence>
<feature type="transmembrane region" description="Helical" evidence="17">
    <location>
        <begin position="260"/>
        <end position="281"/>
    </location>
</feature>
<feature type="transmembrane region" description="Helical" evidence="17">
    <location>
        <begin position="154"/>
        <end position="174"/>
    </location>
</feature>
<accession>A0A2M9WNU0</accession>
<dbReference type="InterPro" id="IPR013013">
    <property type="entry name" value="PTS_EIIC_1"/>
</dbReference>
<keyword evidence="9 17" id="KW-1133">Transmembrane helix</keyword>
<evidence type="ECO:0000256" key="8">
    <source>
        <dbReference type="ARBA" id="ARBA00022777"/>
    </source>
</evidence>
<evidence type="ECO:0000313" key="21">
    <source>
        <dbReference type="EMBL" id="MDT9610492.1"/>
    </source>
</evidence>
<comment type="catalytic activity">
    <reaction evidence="13">
        <text>N(pros)-phospho-L-histidyl-[protein](out) + sucrose = sucrose 6(G)-phosphate(in) + L-histidyl-[protein]</text>
        <dbReference type="Rhea" id="RHEA:49236"/>
        <dbReference type="Rhea" id="RHEA-COMP:9745"/>
        <dbReference type="Rhea" id="RHEA-COMP:9746"/>
        <dbReference type="ChEBI" id="CHEBI:17992"/>
        <dbReference type="ChEBI" id="CHEBI:29979"/>
        <dbReference type="ChEBI" id="CHEBI:64837"/>
        <dbReference type="ChEBI" id="CHEBI:91002"/>
        <dbReference type="EC" id="2.7.1.211"/>
    </reaction>
</comment>
<dbReference type="GO" id="GO:0090589">
    <property type="term" value="F:protein-phosphocysteine-trehalose phosphotransferase system transporter activity"/>
    <property type="evidence" value="ECO:0007669"/>
    <property type="project" value="TreeGrafter"/>
</dbReference>
<dbReference type="Proteomes" id="UP001253287">
    <property type="component" value="Unassembled WGS sequence"/>
</dbReference>
<feature type="transmembrane region" description="Helical" evidence="17">
    <location>
        <begin position="186"/>
        <end position="207"/>
    </location>
</feature>
<dbReference type="RefSeq" id="WP_100732671.1">
    <property type="nucleotide sequence ID" value="NZ_JASOID010000075.1"/>
</dbReference>
<dbReference type="SUPFAM" id="SSF51261">
    <property type="entry name" value="Duplicated hybrid motif"/>
    <property type="match status" value="1"/>
</dbReference>
<dbReference type="InterPro" id="IPR036878">
    <property type="entry name" value="Glu_permease_IIB"/>
</dbReference>
<dbReference type="InterPro" id="IPR003352">
    <property type="entry name" value="PTS_EIIC"/>
</dbReference>
<dbReference type="NCBIfam" id="TIGR00830">
    <property type="entry name" value="PTBA"/>
    <property type="match status" value="1"/>
</dbReference>
<feature type="transmembrane region" description="Helical" evidence="17">
    <location>
        <begin position="112"/>
        <end position="134"/>
    </location>
</feature>
<dbReference type="FunFam" id="3.30.1360.60:FF:000001">
    <property type="entry name" value="PTS system glucose-specific IIBC component PtsG"/>
    <property type="match status" value="1"/>
</dbReference>
<evidence type="ECO:0000256" key="12">
    <source>
        <dbReference type="ARBA" id="ARBA00045139"/>
    </source>
</evidence>
<dbReference type="AlphaFoldDB" id="A0A2M9WNU0"/>
<dbReference type="NCBIfam" id="TIGR00826">
    <property type="entry name" value="EIIB_glc"/>
    <property type="match status" value="1"/>
</dbReference>
<evidence type="ECO:0000256" key="10">
    <source>
        <dbReference type="ARBA" id="ARBA00023136"/>
    </source>
</evidence>
<evidence type="ECO:0000256" key="2">
    <source>
        <dbReference type="ARBA" id="ARBA00022448"/>
    </source>
</evidence>
<dbReference type="Pfam" id="PF00367">
    <property type="entry name" value="PTS_EIIB"/>
    <property type="match status" value="1"/>
</dbReference>
<dbReference type="NCBIfam" id="TIGR01996">
    <property type="entry name" value="PTS-II-BC-sucr"/>
    <property type="match status" value="1"/>
</dbReference>
<dbReference type="PROSITE" id="PS51103">
    <property type="entry name" value="PTS_EIIC_TYPE_1"/>
    <property type="match status" value="1"/>
</dbReference>
<dbReference type="GO" id="GO:0015771">
    <property type="term" value="P:trehalose transport"/>
    <property type="evidence" value="ECO:0007669"/>
    <property type="project" value="TreeGrafter"/>
</dbReference>
<feature type="transmembrane region" description="Helical" evidence="17">
    <location>
        <begin position="400"/>
        <end position="420"/>
    </location>
</feature>
<sequence length="651" mass="70140">MDHKKVAERILKYVGPDNIQAAAHCATRLRLVLKDDKKIDQKGLDNDPDVKGTFETDGQYQIIIGPGDVDKVYDEMVKIANLKTATTDDLKKVAANKKHNPILDLFKLLSDIFIPIIPALVAGGLLMALNNVLTAQHLFAAKSLVQMNPQLNDFANFINMLASAPFTFLPVLICMSATKRFGGSRILGATMGFAMVMPQLISGYAISTTPHIPSWNFFGLHVMQAGYQGQVLPVLGVAFILATVEKFCHKHLKSAIDFTFTPMISIIVTGFLTFAIVGPVLRTASDWITNSIIWFYNTTGWFGMGIFGLLYSAIVITGLHQTFPAIETQLLANISKTGGSFFLPVAAMANIGQGAATAAVWLTSKNKKQKSLAGSSAFSAMLGITEPAIFGVNLKLKYPFICGAIASGISSAILGLFHVLSISMGPCSLISFICIKPGFIPQFLLGMVVDLVVGFTITFIYAKRYNAKHPEPEEDASTSDVEEINVKDEVITAPISGKVESLKDTNDKVFSSEMMGKGAAIIPDSDKVVAPADGKITVSYPTGHAYGIKTNDGADILIHLGIDTVNLKGKGFTSNVKQGDLVKKGDVLGTYDYKQVAKEGYDTTVMVVVTNTNDYAEVKRITNSEVKDNDNLIALTEPSTTNTNVATANPV</sequence>
<evidence type="ECO:0000313" key="22">
    <source>
        <dbReference type="EMBL" id="PJZ17095.1"/>
    </source>
</evidence>
<evidence type="ECO:0000259" key="18">
    <source>
        <dbReference type="PROSITE" id="PS51093"/>
    </source>
</evidence>
<evidence type="ECO:0000256" key="14">
    <source>
        <dbReference type="ARBA" id="ARBA00074554"/>
    </source>
</evidence>
<dbReference type="GO" id="GO:0008982">
    <property type="term" value="F:protein-N(PI)-phosphohistidine-sugar phosphotransferase activity"/>
    <property type="evidence" value="ECO:0007669"/>
    <property type="project" value="InterPro"/>
</dbReference>
<dbReference type="InterPro" id="IPR001996">
    <property type="entry name" value="PTS_IIB_1"/>
</dbReference>
<dbReference type="CDD" id="cd00212">
    <property type="entry name" value="PTS_IIB_glc"/>
    <property type="match status" value="1"/>
</dbReference>
<dbReference type="Pfam" id="PF00358">
    <property type="entry name" value="PTS_EIIA_1"/>
    <property type="match status" value="1"/>
</dbReference>
<evidence type="ECO:0000256" key="13">
    <source>
        <dbReference type="ARBA" id="ARBA00048931"/>
    </source>
</evidence>
<dbReference type="PROSITE" id="PS51093">
    <property type="entry name" value="PTS_EIIA_TYPE_1"/>
    <property type="match status" value="1"/>
</dbReference>
<dbReference type="GO" id="GO:0009401">
    <property type="term" value="P:phosphoenolpyruvate-dependent sugar phosphotransferase system"/>
    <property type="evidence" value="ECO:0007669"/>
    <property type="project" value="UniProtKB-KW"/>
</dbReference>
<evidence type="ECO:0000256" key="11">
    <source>
        <dbReference type="ARBA" id="ARBA00044053"/>
    </source>
</evidence>
<dbReference type="InterPro" id="IPR050558">
    <property type="entry name" value="PTS_Sugar-Specific_Components"/>
</dbReference>
<dbReference type="PANTHER" id="PTHR30175">
    <property type="entry name" value="PHOSPHOTRANSFERASE SYSTEM TRANSPORT PROTEIN"/>
    <property type="match status" value="1"/>
</dbReference>
<dbReference type="SUPFAM" id="SSF55604">
    <property type="entry name" value="Glucose permease domain IIB"/>
    <property type="match status" value="1"/>
</dbReference>
<dbReference type="PROSITE" id="PS51098">
    <property type="entry name" value="PTS_EIIB_TYPE_1"/>
    <property type="match status" value="1"/>
</dbReference>
<gene>
    <name evidence="22" type="ORF">BHU41_07210</name>
    <name evidence="21" type="ORF">RON39_10310</name>
</gene>
<keyword evidence="7 17" id="KW-0812">Transmembrane</keyword>
<dbReference type="EMBL" id="JAVTXN010000078">
    <property type="protein sequence ID" value="MDT9610492.1"/>
    <property type="molecule type" value="Genomic_DNA"/>
</dbReference>
<evidence type="ECO:0000256" key="4">
    <source>
        <dbReference type="ARBA" id="ARBA00022597"/>
    </source>
</evidence>
<organism evidence="22 23">
    <name type="scientific">Lactobacillus crispatus</name>
    <dbReference type="NCBI Taxonomy" id="47770"/>
    <lineage>
        <taxon>Bacteria</taxon>
        <taxon>Bacillati</taxon>
        <taxon>Bacillota</taxon>
        <taxon>Bacilli</taxon>
        <taxon>Lactobacillales</taxon>
        <taxon>Lactobacillaceae</taxon>
        <taxon>Lactobacillus</taxon>
    </lineage>
</organism>
<evidence type="ECO:0000259" key="20">
    <source>
        <dbReference type="PROSITE" id="PS51103"/>
    </source>
</evidence>
<reference evidence="22 23" key="1">
    <citation type="submission" date="2016-10" db="EMBL/GenBank/DDBJ databases">
        <title>WGS of isloates from the oral cavity of healthy individuals.</title>
        <authorList>
            <person name="Sharma S."/>
            <person name="Pal V.K."/>
            <person name="Patil P.B."/>
            <person name="Korpole S."/>
            <person name="Grover V."/>
        </authorList>
    </citation>
    <scope>NUCLEOTIDE SEQUENCE [LARGE SCALE GENOMIC DNA]</scope>
    <source>
        <strain evidence="22 23">DISK12</strain>
    </source>
</reference>
<comment type="caution">
    <text evidence="22">The sequence shown here is derived from an EMBL/GenBank/DDBJ whole genome shotgun (WGS) entry which is preliminary data.</text>
</comment>
<comment type="function">
    <text evidence="12">The phosphoenolpyruvate-dependent sugar phosphotransferase system (sugar PTS), a major carbohydrate active transport system, catalyzes the phosphorylation of incoming sugar substrates concomitantly with their translocation across the cell membrane. This system is involved in sucrose transport.</text>
</comment>
<dbReference type="PROSITE" id="PS01035">
    <property type="entry name" value="PTS_EIIB_TYPE_1_CYS"/>
    <property type="match status" value="1"/>
</dbReference>
<evidence type="ECO:0000256" key="15">
    <source>
        <dbReference type="ARBA" id="ARBA00081008"/>
    </source>
</evidence>
<feature type="transmembrane region" description="Helical" evidence="17">
    <location>
        <begin position="341"/>
        <end position="362"/>
    </location>
</feature>
<dbReference type="InterPro" id="IPR010973">
    <property type="entry name" value="PTS_IIBC_sucr"/>
</dbReference>
<evidence type="ECO:0000256" key="9">
    <source>
        <dbReference type="ARBA" id="ARBA00022989"/>
    </source>
</evidence>
<dbReference type="Pfam" id="PF02378">
    <property type="entry name" value="PTS_EIIC"/>
    <property type="match status" value="1"/>
</dbReference>
<evidence type="ECO:0000256" key="7">
    <source>
        <dbReference type="ARBA" id="ARBA00022692"/>
    </source>
</evidence>
<feature type="transmembrane region" description="Helical" evidence="17">
    <location>
        <begin position="227"/>
        <end position="248"/>
    </location>
</feature>
<feature type="domain" description="PTS EIIC type-1" evidence="20">
    <location>
        <begin position="120"/>
        <end position="477"/>
    </location>
</feature>
<evidence type="ECO:0000256" key="1">
    <source>
        <dbReference type="ARBA" id="ARBA00004651"/>
    </source>
</evidence>